<comment type="caution">
    <text evidence="10">The sequence shown here is derived from an EMBL/GenBank/DDBJ whole genome shotgun (WGS) entry which is preliminary data.</text>
</comment>
<dbReference type="InterPro" id="IPR013154">
    <property type="entry name" value="ADH-like_N"/>
</dbReference>
<keyword evidence="7" id="KW-0520">NAD</keyword>
<dbReference type="InterPro" id="IPR002328">
    <property type="entry name" value="ADH_Zn_CS"/>
</dbReference>
<evidence type="ECO:0000256" key="2">
    <source>
        <dbReference type="ARBA" id="ARBA00008072"/>
    </source>
</evidence>
<comment type="cofactor">
    <cofactor evidence="1 8">
        <name>Zn(2+)</name>
        <dbReference type="ChEBI" id="CHEBI:29105"/>
    </cofactor>
</comment>
<dbReference type="Proteomes" id="UP000244722">
    <property type="component" value="Unassembled WGS sequence"/>
</dbReference>
<dbReference type="GO" id="GO:0008270">
    <property type="term" value="F:zinc ion binding"/>
    <property type="evidence" value="ECO:0007669"/>
    <property type="project" value="InterPro"/>
</dbReference>
<evidence type="ECO:0000259" key="9">
    <source>
        <dbReference type="SMART" id="SM00829"/>
    </source>
</evidence>
<name>A0A2T6ZFE7_TUBBO</name>
<dbReference type="STRING" id="42251.A0A2T6ZFE7"/>
<dbReference type="InterPro" id="IPR036291">
    <property type="entry name" value="NAD(P)-bd_dom_sf"/>
</dbReference>
<evidence type="ECO:0000256" key="6">
    <source>
        <dbReference type="ARBA" id="ARBA00023002"/>
    </source>
</evidence>
<dbReference type="SMART" id="SM00829">
    <property type="entry name" value="PKS_ER"/>
    <property type="match status" value="1"/>
</dbReference>
<evidence type="ECO:0000256" key="7">
    <source>
        <dbReference type="ARBA" id="ARBA00023027"/>
    </source>
</evidence>
<dbReference type="SUPFAM" id="SSF50129">
    <property type="entry name" value="GroES-like"/>
    <property type="match status" value="1"/>
</dbReference>
<evidence type="ECO:0000313" key="10">
    <source>
        <dbReference type="EMBL" id="PUU74199.1"/>
    </source>
</evidence>
<evidence type="ECO:0000256" key="3">
    <source>
        <dbReference type="ARBA" id="ARBA00013190"/>
    </source>
</evidence>
<dbReference type="FunFam" id="3.90.180.10:FF:000002">
    <property type="entry name" value="Alcohol dehydrogenase AdhP"/>
    <property type="match status" value="1"/>
</dbReference>
<dbReference type="FunFam" id="3.40.50.720:FF:000039">
    <property type="entry name" value="Alcohol dehydrogenase AdhP"/>
    <property type="match status" value="1"/>
</dbReference>
<dbReference type="OrthoDB" id="1879366at2759"/>
<keyword evidence="6" id="KW-0560">Oxidoreductase</keyword>
<organism evidence="10 11">
    <name type="scientific">Tuber borchii</name>
    <name type="common">White truffle</name>
    <dbReference type="NCBI Taxonomy" id="42251"/>
    <lineage>
        <taxon>Eukaryota</taxon>
        <taxon>Fungi</taxon>
        <taxon>Dikarya</taxon>
        <taxon>Ascomycota</taxon>
        <taxon>Pezizomycotina</taxon>
        <taxon>Pezizomycetes</taxon>
        <taxon>Pezizales</taxon>
        <taxon>Tuberaceae</taxon>
        <taxon>Tuber</taxon>
    </lineage>
</organism>
<comment type="similarity">
    <text evidence="2 8">Belongs to the zinc-containing alcohol dehydrogenase family.</text>
</comment>
<reference evidence="10 11" key="1">
    <citation type="submission" date="2017-04" db="EMBL/GenBank/DDBJ databases">
        <title>Draft genome sequence of Tuber borchii Vittad., a whitish edible truffle.</title>
        <authorList>
            <consortium name="DOE Joint Genome Institute"/>
            <person name="Murat C."/>
            <person name="Kuo A."/>
            <person name="Barry K.W."/>
            <person name="Clum A."/>
            <person name="Dockter R.B."/>
            <person name="Fauchery L."/>
            <person name="Iotti M."/>
            <person name="Kohler A."/>
            <person name="Labutti K."/>
            <person name="Lindquist E.A."/>
            <person name="Lipzen A."/>
            <person name="Ohm R.A."/>
            <person name="Wang M."/>
            <person name="Grigoriev I.V."/>
            <person name="Zambonelli A."/>
            <person name="Martin F.M."/>
        </authorList>
    </citation>
    <scope>NUCLEOTIDE SEQUENCE [LARGE SCALE GENOMIC DNA]</scope>
    <source>
        <strain evidence="10 11">Tbo3840</strain>
    </source>
</reference>
<dbReference type="Pfam" id="PF08240">
    <property type="entry name" value="ADH_N"/>
    <property type="match status" value="1"/>
</dbReference>
<evidence type="ECO:0000313" key="11">
    <source>
        <dbReference type="Proteomes" id="UP000244722"/>
    </source>
</evidence>
<dbReference type="InterPro" id="IPR011032">
    <property type="entry name" value="GroES-like_sf"/>
</dbReference>
<dbReference type="Pfam" id="PF00107">
    <property type="entry name" value="ADH_zinc_N"/>
    <property type="match status" value="1"/>
</dbReference>
<accession>A0A2T6ZFE7</accession>
<dbReference type="PANTHER" id="PTHR42940:SF3">
    <property type="entry name" value="ALCOHOL DEHYDROGENASE 1-RELATED"/>
    <property type="match status" value="1"/>
</dbReference>
<dbReference type="InterPro" id="IPR020843">
    <property type="entry name" value="ER"/>
</dbReference>
<dbReference type="GO" id="GO:0005737">
    <property type="term" value="C:cytoplasm"/>
    <property type="evidence" value="ECO:0007669"/>
    <property type="project" value="TreeGrafter"/>
</dbReference>
<dbReference type="Gene3D" id="3.90.180.10">
    <property type="entry name" value="Medium-chain alcohol dehydrogenases, catalytic domain"/>
    <property type="match status" value="1"/>
</dbReference>
<evidence type="ECO:0000256" key="4">
    <source>
        <dbReference type="ARBA" id="ARBA00022723"/>
    </source>
</evidence>
<dbReference type="SUPFAM" id="SSF51735">
    <property type="entry name" value="NAD(P)-binding Rossmann-fold domains"/>
    <property type="match status" value="1"/>
</dbReference>
<evidence type="ECO:0000256" key="8">
    <source>
        <dbReference type="RuleBase" id="RU361277"/>
    </source>
</evidence>
<feature type="domain" description="Enoyl reductase (ER)" evidence="9">
    <location>
        <begin position="14"/>
        <end position="345"/>
    </location>
</feature>
<dbReference type="PANTHER" id="PTHR42940">
    <property type="entry name" value="ALCOHOL DEHYDROGENASE 1-RELATED"/>
    <property type="match status" value="1"/>
</dbReference>
<proteinExistence type="inferred from homology"/>
<evidence type="ECO:0000256" key="5">
    <source>
        <dbReference type="ARBA" id="ARBA00022833"/>
    </source>
</evidence>
<sequence length="357" mass="38234">MSIPREQYAQIYKDNNHPIEYKKVPVPKPGPDEVLINIKYTGVCHTDLHAWKGDWPLRTKQNLIGGHEGAGVVVAVGELVEEIKVGDHAGIKWLNGSCGHCEFCMAGDEPLCEKALLSGYTVDGTFQQYAIGKAVHVARIPKEAPLDAIAPILCAGITVYKALKESNVRAGQTVAIVGAGGGLGSLAIQYAKAMGFRVIAIDTGSEKQEMCLKTLGAEEFVDFAKGDIVANVKSVTGGLGAHAVILLAVSEKPFQQAAEYCRSRGTIVCVGLPPKARVSAEVFSTVIRMITIKGSYVGNRLDTQEAIDFFARGLIKAPFKVGKLSELTKVFQLLEEGKVAGRYVLDTSVSSINHILG</sequence>
<evidence type="ECO:0000256" key="1">
    <source>
        <dbReference type="ARBA" id="ARBA00001947"/>
    </source>
</evidence>
<dbReference type="GO" id="GO:0004022">
    <property type="term" value="F:alcohol dehydrogenase (NAD+) activity"/>
    <property type="evidence" value="ECO:0007669"/>
    <property type="project" value="UniProtKB-EC"/>
</dbReference>
<protein>
    <recommendedName>
        <fullName evidence="3">alcohol dehydrogenase</fullName>
        <ecNumber evidence="3">1.1.1.1</ecNumber>
    </recommendedName>
</protein>
<gene>
    <name evidence="10" type="ORF">B9Z19DRAFT_1133725</name>
</gene>
<keyword evidence="11" id="KW-1185">Reference proteome</keyword>
<dbReference type="PROSITE" id="PS00059">
    <property type="entry name" value="ADH_ZINC"/>
    <property type="match status" value="1"/>
</dbReference>
<dbReference type="AlphaFoldDB" id="A0A2T6ZFE7"/>
<keyword evidence="4 8" id="KW-0479">Metal-binding</keyword>
<dbReference type="Gene3D" id="3.40.50.720">
    <property type="entry name" value="NAD(P)-binding Rossmann-like Domain"/>
    <property type="match status" value="1"/>
</dbReference>
<dbReference type="InterPro" id="IPR013149">
    <property type="entry name" value="ADH-like_C"/>
</dbReference>
<dbReference type="EMBL" id="NESQ01000316">
    <property type="protein sequence ID" value="PUU74199.1"/>
    <property type="molecule type" value="Genomic_DNA"/>
</dbReference>
<dbReference type="CDD" id="cd08297">
    <property type="entry name" value="CAD3"/>
    <property type="match status" value="1"/>
</dbReference>
<dbReference type="EC" id="1.1.1.1" evidence="3"/>
<keyword evidence="5 8" id="KW-0862">Zinc</keyword>